<keyword evidence="3 6" id="KW-0812">Transmembrane</keyword>
<evidence type="ECO:0000313" key="8">
    <source>
        <dbReference type="EMBL" id="KHS58915.1"/>
    </source>
</evidence>
<feature type="transmembrane region" description="Helical" evidence="6">
    <location>
        <begin position="242"/>
        <end position="265"/>
    </location>
</feature>
<feature type="domain" description="Major facilitator superfamily (MFS) profile" evidence="7">
    <location>
        <begin position="242"/>
        <end position="436"/>
    </location>
</feature>
<dbReference type="OrthoDB" id="182417at2"/>
<evidence type="ECO:0000256" key="3">
    <source>
        <dbReference type="ARBA" id="ARBA00022692"/>
    </source>
</evidence>
<comment type="subcellular location">
    <subcellularLocation>
        <location evidence="1">Cell membrane</location>
        <topology evidence="1">Multi-pass membrane protein</topology>
    </subcellularLocation>
</comment>
<feature type="transmembrane region" description="Helical" evidence="6">
    <location>
        <begin position="16"/>
        <end position="36"/>
    </location>
</feature>
<dbReference type="InterPro" id="IPR050327">
    <property type="entry name" value="Proton-linked_MCT"/>
</dbReference>
<evidence type="ECO:0000256" key="1">
    <source>
        <dbReference type="ARBA" id="ARBA00004651"/>
    </source>
</evidence>
<feature type="transmembrane region" description="Helical" evidence="6">
    <location>
        <begin position="366"/>
        <end position="387"/>
    </location>
</feature>
<proteinExistence type="predicted"/>
<dbReference type="InterPro" id="IPR020846">
    <property type="entry name" value="MFS_dom"/>
</dbReference>
<name>A0A0B3WWF1_9FIRM</name>
<evidence type="ECO:0000256" key="4">
    <source>
        <dbReference type="ARBA" id="ARBA00022989"/>
    </source>
</evidence>
<keyword evidence="5 6" id="KW-0472">Membrane</keyword>
<dbReference type="SUPFAM" id="SSF103473">
    <property type="entry name" value="MFS general substrate transporter"/>
    <property type="match status" value="1"/>
</dbReference>
<dbReference type="Gene3D" id="1.20.1250.20">
    <property type="entry name" value="MFS general substrate transporter like domains"/>
    <property type="match status" value="2"/>
</dbReference>
<dbReference type="InterPro" id="IPR036259">
    <property type="entry name" value="MFS_trans_sf"/>
</dbReference>
<dbReference type="GO" id="GO:0005886">
    <property type="term" value="C:plasma membrane"/>
    <property type="evidence" value="ECO:0007669"/>
    <property type="project" value="UniProtKB-SubCell"/>
</dbReference>
<feature type="transmembrane region" description="Helical" evidence="6">
    <location>
        <begin position="151"/>
        <end position="172"/>
    </location>
</feature>
<keyword evidence="2" id="KW-0813">Transport</keyword>
<protein>
    <submittedName>
        <fullName evidence="8">Transporter</fullName>
    </submittedName>
</protein>
<dbReference type="NCBIfam" id="NF038246">
    <property type="entry name" value="bile_salt_MFS"/>
    <property type="match status" value="1"/>
</dbReference>
<comment type="caution">
    <text evidence="8">The sequence shown here is derived from an EMBL/GenBank/DDBJ whole genome shotgun (WGS) entry which is preliminary data.</text>
</comment>
<dbReference type="Pfam" id="PF07690">
    <property type="entry name" value="MFS_1"/>
    <property type="match status" value="1"/>
</dbReference>
<dbReference type="AlphaFoldDB" id="A0A0B3WWF1"/>
<feature type="transmembrane region" description="Helical" evidence="6">
    <location>
        <begin position="90"/>
        <end position="109"/>
    </location>
</feature>
<keyword evidence="4 6" id="KW-1133">Transmembrane helix</keyword>
<gene>
    <name evidence="8" type="ORF">QX51_00155</name>
</gene>
<organism evidence="8 9">
    <name type="scientific">Terrisporobacter othiniensis</name>
    <dbReference type="NCBI Taxonomy" id="1577792"/>
    <lineage>
        <taxon>Bacteria</taxon>
        <taxon>Bacillati</taxon>
        <taxon>Bacillota</taxon>
        <taxon>Clostridia</taxon>
        <taxon>Peptostreptococcales</taxon>
        <taxon>Peptostreptococcaceae</taxon>
        <taxon>Terrisporobacter</taxon>
    </lineage>
</organism>
<feature type="transmembrane region" description="Helical" evidence="6">
    <location>
        <begin position="115"/>
        <end position="139"/>
    </location>
</feature>
<sequence length="436" mass="46739">MDNIINEQQPKGKKTFFYGWVIVASCMLIQAVPFGVAMNVQPQFINFVTNGEGFTLTQFSLVFTIGTIVSAVASPAIGKILSKPKINIKLAFLVGSILSGGGYALNSLAGGNLWAYYGIAALVQVGTAIISAIGVPLLVNSWFKNNKGMAMGLAFSGGGIGNIFLQQIAARLLTNPDIGYSKAYFIFGMISLAVSIPVSLFLVKLPKGPEDLAGNLPKKKDSAQTKHISWGYTFSEVSKIKLFWILCIGFIFVGFYVSGLSVQYISYLYSIGLNASFVANVGSIFALFSIFGNLCGGLLFDKLGIKGSLILAGIMVICCSLCLIFLPNINFLGYIFAILLGISMFAYIIGPSYLSGALFGDREFGTILGIVQVFFAIGYAVGTVIFGLSVENLGYTTSWMITIGYALAAYVCLLVSSVGIEKHNRDINVIETKRIS</sequence>
<evidence type="ECO:0000313" key="9">
    <source>
        <dbReference type="Proteomes" id="UP000031189"/>
    </source>
</evidence>
<reference evidence="8 9" key="1">
    <citation type="submission" date="2014-12" db="EMBL/GenBank/DDBJ databases">
        <title>Draft genome sequence of Terrisporobacter sp. 08-306576, isolated from the blood culture of a bacteremia patient.</title>
        <authorList>
            <person name="Lund L.C."/>
            <person name="Sydenham T.V."/>
            <person name="Hogh S.V."/>
            <person name="Skov M.N."/>
            <person name="Kemp M."/>
            <person name="Justesen U.S."/>
        </authorList>
    </citation>
    <scope>NUCLEOTIDE SEQUENCE [LARGE SCALE GENOMIC DNA]</scope>
    <source>
        <strain evidence="8 9">08-306576</strain>
    </source>
</reference>
<feature type="transmembrane region" description="Helical" evidence="6">
    <location>
        <begin position="399"/>
        <end position="420"/>
    </location>
</feature>
<dbReference type="PROSITE" id="PS50850">
    <property type="entry name" value="MFS"/>
    <property type="match status" value="1"/>
</dbReference>
<evidence type="ECO:0000259" key="7">
    <source>
        <dbReference type="PROSITE" id="PS50850"/>
    </source>
</evidence>
<dbReference type="GO" id="GO:0022857">
    <property type="term" value="F:transmembrane transporter activity"/>
    <property type="evidence" value="ECO:0007669"/>
    <property type="project" value="InterPro"/>
</dbReference>
<dbReference type="Proteomes" id="UP000031189">
    <property type="component" value="Unassembled WGS sequence"/>
</dbReference>
<dbReference type="STRING" id="1577792.QX51_00155"/>
<evidence type="ECO:0000256" key="5">
    <source>
        <dbReference type="ARBA" id="ARBA00023136"/>
    </source>
</evidence>
<dbReference type="PANTHER" id="PTHR11360:SF284">
    <property type="entry name" value="EG:103B4.3 PROTEIN-RELATED"/>
    <property type="match status" value="1"/>
</dbReference>
<feature type="transmembrane region" description="Helical" evidence="6">
    <location>
        <begin position="277"/>
        <end position="300"/>
    </location>
</feature>
<evidence type="ECO:0000256" key="6">
    <source>
        <dbReference type="SAM" id="Phobius"/>
    </source>
</evidence>
<dbReference type="CDD" id="cd17355">
    <property type="entry name" value="MFS_YcxA_like"/>
    <property type="match status" value="1"/>
</dbReference>
<dbReference type="EMBL" id="JWHR01000002">
    <property type="protein sequence ID" value="KHS58915.1"/>
    <property type="molecule type" value="Genomic_DNA"/>
</dbReference>
<feature type="transmembrane region" description="Helical" evidence="6">
    <location>
        <begin position="56"/>
        <end position="78"/>
    </location>
</feature>
<keyword evidence="9" id="KW-1185">Reference proteome</keyword>
<dbReference type="RefSeq" id="WP_039677868.1">
    <property type="nucleotide sequence ID" value="NZ_JWHR01000002.1"/>
</dbReference>
<accession>A0A0B3WWF1</accession>
<dbReference type="PANTHER" id="PTHR11360">
    <property type="entry name" value="MONOCARBOXYLATE TRANSPORTER"/>
    <property type="match status" value="1"/>
</dbReference>
<evidence type="ECO:0000256" key="2">
    <source>
        <dbReference type="ARBA" id="ARBA00022448"/>
    </source>
</evidence>
<feature type="transmembrane region" description="Helical" evidence="6">
    <location>
        <begin position="307"/>
        <end position="326"/>
    </location>
</feature>
<feature type="transmembrane region" description="Helical" evidence="6">
    <location>
        <begin position="184"/>
        <end position="203"/>
    </location>
</feature>
<dbReference type="InterPro" id="IPR011701">
    <property type="entry name" value="MFS"/>
</dbReference>
<feature type="transmembrane region" description="Helical" evidence="6">
    <location>
        <begin position="332"/>
        <end position="354"/>
    </location>
</feature>